<evidence type="ECO:0000256" key="10">
    <source>
        <dbReference type="ARBA" id="ARBA00048639"/>
    </source>
</evidence>
<feature type="binding site" evidence="11">
    <location>
        <position position="168"/>
    </location>
    <ligand>
        <name>substrate</name>
    </ligand>
</feature>
<feature type="binding site" evidence="11">
    <location>
        <begin position="58"/>
        <end position="62"/>
    </location>
    <ligand>
        <name>FMN</name>
        <dbReference type="ChEBI" id="CHEBI:58210"/>
    </ligand>
</feature>
<dbReference type="InterPro" id="IPR001295">
    <property type="entry name" value="Dihydroorotate_DH_CS"/>
</dbReference>
<organism evidence="13 14">
    <name type="scientific">Ostreibacterium oceani</name>
    <dbReference type="NCBI Taxonomy" id="2654998"/>
    <lineage>
        <taxon>Bacteria</taxon>
        <taxon>Pseudomonadati</taxon>
        <taxon>Pseudomonadota</taxon>
        <taxon>Gammaproteobacteria</taxon>
        <taxon>Cardiobacteriales</taxon>
        <taxon>Ostreibacteriaceae</taxon>
        <taxon>Ostreibacterium</taxon>
    </lineage>
</organism>
<dbReference type="GO" id="GO:0006207">
    <property type="term" value="P:'de novo' pyrimidine nucleobase biosynthetic process"/>
    <property type="evidence" value="ECO:0007669"/>
    <property type="project" value="UniProtKB-UniRule"/>
</dbReference>
<evidence type="ECO:0000256" key="4">
    <source>
        <dbReference type="ARBA" id="ARBA00005359"/>
    </source>
</evidence>
<evidence type="ECO:0000313" key="14">
    <source>
        <dbReference type="Proteomes" id="UP000471298"/>
    </source>
</evidence>
<keyword evidence="8 11" id="KW-0560">Oxidoreductase</keyword>
<evidence type="ECO:0000256" key="7">
    <source>
        <dbReference type="ARBA" id="ARBA00022975"/>
    </source>
</evidence>
<dbReference type="InterPro" id="IPR013785">
    <property type="entry name" value="Aldolase_TIM"/>
</dbReference>
<proteinExistence type="inferred from homology"/>
<comment type="subcellular location">
    <subcellularLocation>
        <location evidence="11">Cell membrane</location>
        <topology evidence="11">Peripheral membrane protein</topology>
    </subcellularLocation>
    <subcellularLocation>
        <location evidence="2">Membrane</location>
    </subcellularLocation>
</comment>
<evidence type="ECO:0000256" key="6">
    <source>
        <dbReference type="ARBA" id="ARBA00022643"/>
    </source>
</evidence>
<keyword evidence="9 11" id="KW-0472">Membrane</keyword>
<feature type="active site" description="Nucleophile" evidence="11">
    <location>
        <position position="171"/>
    </location>
</feature>
<feature type="binding site" evidence="11">
    <location>
        <begin position="107"/>
        <end position="111"/>
    </location>
    <ligand>
        <name>substrate</name>
    </ligand>
</feature>
<evidence type="ECO:0000256" key="5">
    <source>
        <dbReference type="ARBA" id="ARBA00022630"/>
    </source>
</evidence>
<dbReference type="PIRSF" id="PIRSF000164">
    <property type="entry name" value="DHO_oxidase"/>
    <property type="match status" value="1"/>
</dbReference>
<dbReference type="GO" id="GO:0106430">
    <property type="term" value="F:dihydroorotate dehydrogenase (quinone) activity"/>
    <property type="evidence" value="ECO:0007669"/>
    <property type="project" value="UniProtKB-EC"/>
</dbReference>
<name>A0A6N7EY97_9GAMM</name>
<reference evidence="13 14" key="1">
    <citation type="submission" date="2019-10" db="EMBL/GenBank/DDBJ databases">
        <title>Cardiobacteriales fam. a chemoheterotrophic member of the order Cardiobacteriales, and proposal of Cardiobacteriales fam. nov.</title>
        <authorList>
            <person name="Wang C."/>
        </authorList>
    </citation>
    <scope>NUCLEOTIDE SEQUENCE [LARGE SCALE GENOMIC DNA]</scope>
    <source>
        <strain evidence="13 14">ML27</strain>
    </source>
</reference>
<dbReference type="NCBIfam" id="NF003652">
    <property type="entry name" value="PRK05286.2-5"/>
    <property type="match status" value="1"/>
</dbReference>
<dbReference type="HAMAP" id="MF_00225">
    <property type="entry name" value="DHO_dh_type2"/>
    <property type="match status" value="1"/>
</dbReference>
<evidence type="ECO:0000259" key="12">
    <source>
        <dbReference type="Pfam" id="PF01180"/>
    </source>
</evidence>
<keyword evidence="14" id="KW-1185">Reference proteome</keyword>
<dbReference type="InterPro" id="IPR005720">
    <property type="entry name" value="Dihydroorotate_DH_cat"/>
</dbReference>
<dbReference type="InParanoid" id="A0A6N7EY97"/>
<comment type="cofactor">
    <cofactor evidence="11">
        <name>FMN</name>
        <dbReference type="ChEBI" id="CHEBI:58210"/>
    </cofactor>
    <text evidence="11">Binds 1 FMN per subunit.</text>
</comment>
<feature type="binding site" evidence="11">
    <location>
        <position position="263"/>
    </location>
    <ligand>
        <name>FMN</name>
        <dbReference type="ChEBI" id="CHEBI:58210"/>
    </ligand>
</feature>
<gene>
    <name evidence="11" type="primary">pyrD</name>
    <name evidence="13" type="ORF">GCU85_06395</name>
</gene>
<comment type="catalytic activity">
    <reaction evidence="10 11">
        <text>(S)-dihydroorotate + a quinone = orotate + a quinol</text>
        <dbReference type="Rhea" id="RHEA:30187"/>
        <dbReference type="ChEBI" id="CHEBI:24646"/>
        <dbReference type="ChEBI" id="CHEBI:30839"/>
        <dbReference type="ChEBI" id="CHEBI:30864"/>
        <dbReference type="ChEBI" id="CHEBI:132124"/>
        <dbReference type="EC" id="1.3.5.2"/>
    </reaction>
</comment>
<dbReference type="InterPro" id="IPR005719">
    <property type="entry name" value="Dihydroorotate_DH_2"/>
</dbReference>
<evidence type="ECO:0000256" key="2">
    <source>
        <dbReference type="ARBA" id="ARBA00004370"/>
    </source>
</evidence>
<dbReference type="EC" id="1.3.5.2" evidence="11"/>
<dbReference type="NCBIfam" id="NF003644">
    <property type="entry name" value="PRK05286.1-1"/>
    <property type="match status" value="1"/>
</dbReference>
<feature type="binding site" evidence="11">
    <location>
        <position position="135"/>
    </location>
    <ligand>
        <name>FMN</name>
        <dbReference type="ChEBI" id="CHEBI:58210"/>
    </ligand>
</feature>
<dbReference type="SUPFAM" id="SSF51395">
    <property type="entry name" value="FMN-linked oxidoreductases"/>
    <property type="match status" value="1"/>
</dbReference>
<feature type="binding site" evidence="11">
    <location>
        <position position="212"/>
    </location>
    <ligand>
        <name>FMN</name>
        <dbReference type="ChEBI" id="CHEBI:58210"/>
    </ligand>
</feature>
<feature type="binding site" evidence="11">
    <location>
        <position position="240"/>
    </location>
    <ligand>
        <name>FMN</name>
        <dbReference type="ChEBI" id="CHEBI:58210"/>
    </ligand>
</feature>
<feature type="binding site" evidence="11">
    <location>
        <position position="173"/>
    </location>
    <ligand>
        <name>substrate</name>
    </ligand>
</feature>
<dbReference type="GO" id="GO:0005886">
    <property type="term" value="C:plasma membrane"/>
    <property type="evidence" value="ECO:0007669"/>
    <property type="project" value="UniProtKB-SubCell"/>
</dbReference>
<dbReference type="Proteomes" id="UP000471298">
    <property type="component" value="Unassembled WGS sequence"/>
</dbReference>
<dbReference type="InterPro" id="IPR012135">
    <property type="entry name" value="Dihydroorotate_DH_1_2"/>
</dbReference>
<dbReference type="PANTHER" id="PTHR48109">
    <property type="entry name" value="DIHYDROOROTATE DEHYDROGENASE (QUINONE), MITOCHONDRIAL-RELATED"/>
    <property type="match status" value="1"/>
</dbReference>
<accession>A0A6N7EY97</accession>
<evidence type="ECO:0000313" key="13">
    <source>
        <dbReference type="EMBL" id="MPV86359.1"/>
    </source>
</evidence>
<dbReference type="Gene3D" id="3.20.20.70">
    <property type="entry name" value="Aldolase class I"/>
    <property type="match status" value="1"/>
</dbReference>
<dbReference type="RefSeq" id="WP_152810360.1">
    <property type="nucleotide sequence ID" value="NZ_WHNW01000006.1"/>
</dbReference>
<dbReference type="NCBIfam" id="TIGR01036">
    <property type="entry name" value="pyrD_sub2"/>
    <property type="match status" value="1"/>
</dbReference>
<comment type="similarity">
    <text evidence="4 11">Belongs to the dihydroorotate dehydrogenase family. Type 2 subfamily.</text>
</comment>
<dbReference type="GO" id="GO:0044205">
    <property type="term" value="P:'de novo' UMP biosynthetic process"/>
    <property type="evidence" value="ECO:0007669"/>
    <property type="project" value="UniProtKB-UniRule"/>
</dbReference>
<keyword evidence="7 11" id="KW-0665">Pyrimidine biosynthesis</keyword>
<feature type="binding site" evidence="11">
    <location>
        <position position="82"/>
    </location>
    <ligand>
        <name>FMN</name>
        <dbReference type="ChEBI" id="CHEBI:58210"/>
    </ligand>
</feature>
<feature type="domain" description="Dihydroorotate dehydrogenase catalytic" evidence="12">
    <location>
        <begin position="43"/>
        <end position="329"/>
    </location>
</feature>
<dbReference type="EMBL" id="WHNW01000006">
    <property type="protein sequence ID" value="MPV86359.1"/>
    <property type="molecule type" value="Genomic_DNA"/>
</dbReference>
<dbReference type="FunCoup" id="A0A6N7EY97">
    <property type="interactions" value="436"/>
</dbReference>
<comment type="pathway">
    <text evidence="3 11">Pyrimidine metabolism; UMP biosynthesis via de novo pathway; orotate from (S)-dihydroorotate (quinone route): step 1/1.</text>
</comment>
<keyword evidence="6 11" id="KW-0288">FMN</keyword>
<dbReference type="NCBIfam" id="NF003646">
    <property type="entry name" value="PRK05286.1-4"/>
    <property type="match status" value="1"/>
</dbReference>
<keyword evidence="5 11" id="KW-0285">Flavoprotein</keyword>
<feature type="binding site" evidence="11">
    <location>
        <position position="62"/>
    </location>
    <ligand>
        <name>substrate</name>
    </ligand>
</feature>
<comment type="caution">
    <text evidence="13">The sequence shown here is derived from an EMBL/GenBank/DDBJ whole genome shotgun (WGS) entry which is preliminary data.</text>
</comment>
<feature type="binding site" evidence="11">
    <location>
        <begin position="241"/>
        <end position="242"/>
    </location>
    <ligand>
        <name>substrate</name>
    </ligand>
</feature>
<sequence>MLYTALRPLLFSLDPEKAHHLALNSLDKLACVLPKPNLETDPVTVMGLRFPNRVGLAAGLDKDGAHVASLAKFGFGFIEVGTVTPLPQSGNPKPRLFRLPSQQALINRMGFNNHGAKQLVDNVSRVQFDGILGVNIGKNKATAADAALTDYITALKTVYPVADYITANISSPNTPGLRSLQDTDSIKVLIDLLKETQSQLSQDYGYKPIVLKIAPDFSEAALLELAQIFKASAIDGVIATNTTIDKSAVSHLPHGDEAGGLSGRPLTAQSTQVIKTLSSVLAGNVPIIGVGGIMSRADAEEKIQAGASLVQLYTGLIYQGPQLISSLVNEPFTPSAPSAPSASSAATH</sequence>
<keyword evidence="11" id="KW-1003">Cell membrane</keyword>
<evidence type="ECO:0000256" key="9">
    <source>
        <dbReference type="ARBA" id="ARBA00023136"/>
    </source>
</evidence>
<protein>
    <recommendedName>
        <fullName evidence="11">Dihydroorotate dehydrogenase (quinone)</fullName>
        <ecNumber evidence="11">1.3.5.2</ecNumber>
    </recommendedName>
    <alternativeName>
        <fullName evidence="11">DHOdehase</fullName>
        <shortName evidence="11">DHOD</shortName>
        <shortName evidence="11">DHODase</shortName>
    </alternativeName>
    <alternativeName>
        <fullName evidence="11">Dihydroorotate oxidase</fullName>
    </alternativeName>
</protein>
<dbReference type="PANTHER" id="PTHR48109:SF4">
    <property type="entry name" value="DIHYDROOROTATE DEHYDROGENASE (QUINONE), MITOCHONDRIAL"/>
    <property type="match status" value="1"/>
</dbReference>
<feature type="binding site" evidence="11">
    <location>
        <position position="168"/>
    </location>
    <ligand>
        <name>FMN</name>
        <dbReference type="ChEBI" id="CHEBI:58210"/>
    </ligand>
</feature>
<evidence type="ECO:0000256" key="1">
    <source>
        <dbReference type="ARBA" id="ARBA00003125"/>
    </source>
</evidence>
<evidence type="ECO:0000256" key="8">
    <source>
        <dbReference type="ARBA" id="ARBA00023002"/>
    </source>
</evidence>
<dbReference type="GO" id="GO:0005737">
    <property type="term" value="C:cytoplasm"/>
    <property type="evidence" value="ECO:0007669"/>
    <property type="project" value="InterPro"/>
</dbReference>
<comment type="function">
    <text evidence="1 11">Catalyzes the conversion of dihydroorotate to orotate with quinone as electron acceptor.</text>
</comment>
<feature type="binding site" evidence="11">
    <location>
        <begin position="313"/>
        <end position="314"/>
    </location>
    <ligand>
        <name>FMN</name>
        <dbReference type="ChEBI" id="CHEBI:58210"/>
    </ligand>
</feature>
<dbReference type="UniPathway" id="UPA00070">
    <property type="reaction ID" value="UER00946"/>
</dbReference>
<dbReference type="AlphaFoldDB" id="A0A6N7EY97"/>
<evidence type="ECO:0000256" key="11">
    <source>
        <dbReference type="HAMAP-Rule" id="MF_00225"/>
    </source>
</evidence>
<dbReference type="PROSITE" id="PS00911">
    <property type="entry name" value="DHODEHASE_1"/>
    <property type="match status" value="1"/>
</dbReference>
<dbReference type="CDD" id="cd04738">
    <property type="entry name" value="DHOD_2_like"/>
    <property type="match status" value="1"/>
</dbReference>
<feature type="binding site" evidence="11">
    <location>
        <position position="292"/>
    </location>
    <ligand>
        <name>FMN</name>
        <dbReference type="ChEBI" id="CHEBI:58210"/>
    </ligand>
</feature>
<dbReference type="Pfam" id="PF01180">
    <property type="entry name" value="DHO_dh"/>
    <property type="match status" value="1"/>
</dbReference>
<comment type="subunit">
    <text evidence="11">Monomer.</text>
</comment>
<evidence type="ECO:0000256" key="3">
    <source>
        <dbReference type="ARBA" id="ARBA00005161"/>
    </source>
</evidence>
<dbReference type="NCBIfam" id="NF003645">
    <property type="entry name" value="PRK05286.1-2"/>
    <property type="match status" value="1"/>
</dbReference>
<dbReference type="InterPro" id="IPR050074">
    <property type="entry name" value="DHO_dehydrogenase"/>
</dbReference>
<dbReference type="PROSITE" id="PS00912">
    <property type="entry name" value="DHODEHASE_2"/>
    <property type="match status" value="1"/>
</dbReference>